<sequence length="109" mass="12488">MSNHTAAERRFLFLTYAWSLYKLPIMQEVAMSTRRPQLALEFTPEAETAFEALKKKAGTQSGATVIRKAMAFLDKLEHAMQGGWEKIRVTNGDSVVEERSLDELLRDRR</sequence>
<dbReference type="STRING" id="1817821.A2717_02410"/>
<dbReference type="AlphaFoldDB" id="A0A1F5NA92"/>
<evidence type="ECO:0000313" key="2">
    <source>
        <dbReference type="Proteomes" id="UP000177610"/>
    </source>
</evidence>
<evidence type="ECO:0000313" key="1">
    <source>
        <dbReference type="EMBL" id="OGE74370.1"/>
    </source>
</evidence>
<gene>
    <name evidence="1" type="ORF">A2717_02410</name>
</gene>
<comment type="caution">
    <text evidence="1">The sequence shown here is derived from an EMBL/GenBank/DDBJ whole genome shotgun (WGS) entry which is preliminary data.</text>
</comment>
<dbReference type="EMBL" id="MFEH01000001">
    <property type="protein sequence ID" value="OGE74370.1"/>
    <property type="molecule type" value="Genomic_DNA"/>
</dbReference>
<dbReference type="Proteomes" id="UP000177610">
    <property type="component" value="Unassembled WGS sequence"/>
</dbReference>
<proteinExistence type="predicted"/>
<accession>A0A1F5NA92</accession>
<protein>
    <submittedName>
        <fullName evidence="1">Uncharacterized protein</fullName>
    </submittedName>
</protein>
<name>A0A1F5NA92_9BACT</name>
<reference evidence="1 2" key="1">
    <citation type="journal article" date="2016" name="Nat. Commun.">
        <title>Thousands of microbial genomes shed light on interconnected biogeochemical processes in an aquifer system.</title>
        <authorList>
            <person name="Anantharaman K."/>
            <person name="Brown C.T."/>
            <person name="Hug L.A."/>
            <person name="Sharon I."/>
            <person name="Castelle C.J."/>
            <person name="Probst A.J."/>
            <person name="Thomas B.C."/>
            <person name="Singh A."/>
            <person name="Wilkins M.J."/>
            <person name="Karaoz U."/>
            <person name="Brodie E.L."/>
            <person name="Williams K.H."/>
            <person name="Hubbard S.S."/>
            <person name="Banfield J.F."/>
        </authorList>
    </citation>
    <scope>NUCLEOTIDE SEQUENCE [LARGE SCALE GENOMIC DNA]</scope>
</reference>
<organism evidence="1 2">
    <name type="scientific">Candidatus Doudnabacteria bacterium RIFCSPHIGHO2_01_FULL_41_86</name>
    <dbReference type="NCBI Taxonomy" id="1817821"/>
    <lineage>
        <taxon>Bacteria</taxon>
        <taxon>Candidatus Doudnaibacteriota</taxon>
    </lineage>
</organism>